<feature type="domain" description="Thiamine pyrophosphate enzyme TPP-binding" evidence="7">
    <location>
        <begin position="433"/>
        <end position="556"/>
    </location>
</feature>
<comment type="cofactor">
    <cofactor evidence="6">
        <name>Mg(2+)</name>
        <dbReference type="ChEBI" id="CHEBI:18420"/>
    </cofactor>
    <cofactor evidence="6">
        <name>Mn(2+)</name>
        <dbReference type="ChEBI" id="CHEBI:29035"/>
    </cofactor>
</comment>
<reference evidence="9 10" key="1">
    <citation type="submission" date="2016-04" db="EMBL/GenBank/DDBJ databases">
        <title>First whole genome shotgun sequence of the bacterium Enteractinococcus sp. strain UASWS1574.</title>
        <authorList>
            <person name="Crovadore J."/>
            <person name="Chablais R."/>
            <person name="Lefort F."/>
        </authorList>
    </citation>
    <scope>NUCLEOTIDE SEQUENCE [LARGE SCALE GENOMIC DNA]</scope>
    <source>
        <strain evidence="9 10">UASWS1574</strain>
    </source>
</reference>
<dbReference type="STRING" id="1837282.A6F49_15045"/>
<organism evidence="9 10">
    <name type="scientific">Enteractinococcus helveticum</name>
    <dbReference type="NCBI Taxonomy" id="1837282"/>
    <lineage>
        <taxon>Bacteria</taxon>
        <taxon>Bacillati</taxon>
        <taxon>Actinomycetota</taxon>
        <taxon>Actinomycetes</taxon>
        <taxon>Micrococcales</taxon>
        <taxon>Micrococcaceae</taxon>
    </lineage>
</organism>
<keyword evidence="2 6" id="KW-0479">Metal-binding</keyword>
<keyword evidence="5 6" id="KW-0464">Manganese</keyword>
<name>A0A1B7LW02_9MICC</name>
<dbReference type="OrthoDB" id="9791859at2"/>
<dbReference type="GO" id="GO:0030976">
    <property type="term" value="F:thiamine pyrophosphate binding"/>
    <property type="evidence" value="ECO:0007669"/>
    <property type="project" value="UniProtKB-UniRule"/>
</dbReference>
<dbReference type="InterPro" id="IPR004433">
    <property type="entry name" value="MenaQ_synth_MenD"/>
</dbReference>
<evidence type="ECO:0000256" key="4">
    <source>
        <dbReference type="ARBA" id="ARBA00023052"/>
    </source>
</evidence>
<dbReference type="Pfam" id="PF02775">
    <property type="entry name" value="TPP_enzyme_C"/>
    <property type="match status" value="1"/>
</dbReference>
<keyword evidence="10" id="KW-1185">Reference proteome</keyword>
<dbReference type="AlphaFoldDB" id="A0A1B7LW02"/>
<dbReference type="Pfam" id="PF02776">
    <property type="entry name" value="TPP_enzyme_N"/>
    <property type="match status" value="1"/>
</dbReference>
<evidence type="ECO:0000313" key="10">
    <source>
        <dbReference type="Proteomes" id="UP000078292"/>
    </source>
</evidence>
<comment type="catalytic activity">
    <reaction evidence="6">
        <text>isochorismate + 2-oxoglutarate + H(+) = 5-enolpyruvoyl-6-hydroxy-2-succinyl-cyclohex-3-ene-1-carboxylate + CO2</text>
        <dbReference type="Rhea" id="RHEA:25593"/>
        <dbReference type="ChEBI" id="CHEBI:15378"/>
        <dbReference type="ChEBI" id="CHEBI:16526"/>
        <dbReference type="ChEBI" id="CHEBI:16810"/>
        <dbReference type="ChEBI" id="CHEBI:29780"/>
        <dbReference type="ChEBI" id="CHEBI:58818"/>
        <dbReference type="EC" id="2.2.1.9"/>
    </reaction>
</comment>
<evidence type="ECO:0000256" key="5">
    <source>
        <dbReference type="ARBA" id="ARBA00023211"/>
    </source>
</evidence>
<dbReference type="NCBIfam" id="TIGR00173">
    <property type="entry name" value="menD"/>
    <property type="match status" value="1"/>
</dbReference>
<keyword evidence="6" id="KW-0474">Menaquinone biosynthesis</keyword>
<keyword evidence="1 6" id="KW-0808">Transferase</keyword>
<evidence type="ECO:0000259" key="7">
    <source>
        <dbReference type="Pfam" id="PF02775"/>
    </source>
</evidence>
<proteinExistence type="inferred from homology"/>
<dbReference type="InterPro" id="IPR029061">
    <property type="entry name" value="THDP-binding"/>
</dbReference>
<dbReference type="InterPro" id="IPR011766">
    <property type="entry name" value="TPP_enzyme_TPP-bd"/>
</dbReference>
<accession>A0A1B7LW02</accession>
<dbReference type="EMBL" id="LXEY01000022">
    <property type="protein sequence ID" value="OAV59199.1"/>
    <property type="molecule type" value="Genomic_DNA"/>
</dbReference>
<dbReference type="GO" id="GO:0070204">
    <property type="term" value="F:2-succinyl-5-enolpyruvyl-6-hydroxy-3-cyclohexene-1-carboxylic-acid synthase activity"/>
    <property type="evidence" value="ECO:0007669"/>
    <property type="project" value="UniProtKB-UniRule"/>
</dbReference>
<dbReference type="Gene3D" id="3.40.50.1220">
    <property type="entry name" value="TPP-binding domain"/>
    <property type="match status" value="1"/>
</dbReference>
<dbReference type="PIRSF" id="PIRSF004983">
    <property type="entry name" value="MenD"/>
    <property type="match status" value="1"/>
</dbReference>
<keyword evidence="4 6" id="KW-0786">Thiamine pyrophosphate</keyword>
<dbReference type="Gene3D" id="3.40.50.970">
    <property type="match status" value="2"/>
</dbReference>
<evidence type="ECO:0000256" key="2">
    <source>
        <dbReference type="ARBA" id="ARBA00022723"/>
    </source>
</evidence>
<comment type="caution">
    <text evidence="9">The sequence shown here is derived from an EMBL/GenBank/DDBJ whole genome shotgun (WGS) entry which is preliminary data.</text>
</comment>
<dbReference type="SUPFAM" id="SSF52518">
    <property type="entry name" value="Thiamin diphosphate-binding fold (THDP-binding)"/>
    <property type="match status" value="2"/>
</dbReference>
<gene>
    <name evidence="6" type="primary">menD</name>
    <name evidence="9" type="ORF">A6F49_15045</name>
</gene>
<dbReference type="HAMAP" id="MF_01659">
    <property type="entry name" value="MenD"/>
    <property type="match status" value="1"/>
</dbReference>
<dbReference type="CDD" id="cd02009">
    <property type="entry name" value="TPP_SHCHC_synthase"/>
    <property type="match status" value="1"/>
</dbReference>
<protein>
    <recommendedName>
        <fullName evidence="6">2-succinyl-5-enolpyruvyl-6-hydroxy-3-cyclohexene-1-carboxylate synthase</fullName>
        <shortName evidence="6">SEPHCHC synthase</shortName>
        <ecNumber evidence="6">2.2.1.9</ecNumber>
    </recommendedName>
    <alternativeName>
        <fullName evidence="6">Menaquinone biosynthesis protein MenD</fullName>
    </alternativeName>
</protein>
<dbReference type="UniPathway" id="UPA00079"/>
<dbReference type="EC" id="2.2.1.9" evidence="6"/>
<dbReference type="PANTHER" id="PTHR42916:SF1">
    <property type="entry name" value="PROTEIN PHYLLO, CHLOROPLASTIC"/>
    <property type="match status" value="1"/>
</dbReference>
<feature type="domain" description="Thiamine pyrophosphate enzyme N-terminal TPP-binding" evidence="8">
    <location>
        <begin position="7"/>
        <end position="124"/>
    </location>
</feature>
<dbReference type="PANTHER" id="PTHR42916">
    <property type="entry name" value="2-SUCCINYL-5-ENOLPYRUVYL-6-HYDROXY-3-CYCLOHEXENE-1-CARBOXYLATE SYNTHASE"/>
    <property type="match status" value="1"/>
</dbReference>
<comment type="pathway">
    <text evidence="6">Quinol/quinone metabolism; menaquinone biosynthesis.</text>
</comment>
<dbReference type="CDD" id="cd07037">
    <property type="entry name" value="TPP_PYR_MenD"/>
    <property type="match status" value="1"/>
</dbReference>
<dbReference type="GO" id="GO:0009234">
    <property type="term" value="P:menaquinone biosynthetic process"/>
    <property type="evidence" value="ECO:0007669"/>
    <property type="project" value="UniProtKB-UniRule"/>
</dbReference>
<evidence type="ECO:0000256" key="6">
    <source>
        <dbReference type="HAMAP-Rule" id="MF_01659"/>
    </source>
</evidence>
<evidence type="ECO:0000259" key="8">
    <source>
        <dbReference type="Pfam" id="PF02776"/>
    </source>
</evidence>
<evidence type="ECO:0000313" key="9">
    <source>
        <dbReference type="EMBL" id="OAV59199.1"/>
    </source>
</evidence>
<sequence>MGRMDSMDTARAIVTALRDSGVQHVVIGPGSRSAPLVYALAEAADPETLRLHVRIDERSAAFTAMGIALASGHPAAVVTTSGTAAGNLLPAMMEASHADIRLVAVTADRPTEVQFTGANQTTDQRNIFGVHARTSITVTGDTADYAKTHASVVGALAVGAGTASSPTGPVHINVRFREPLIPQPDALAVVPEAETGVLPVLQPGHGQPRFTVDKRWRERGQSYQDQLVEASNLRERHTVVVAGHGAGPVAHDFALALGLPLFAEPSSNARFSRNAIAAYPYLLGPDGGLGEQAHRLGKHIRRIVLFGRPTLSRQLQALLKRDDIKSALYHPRPVGWFSPGARKEQLVTELQELAEFAGSGPPGWLGSWQSAAQRAQRALEQALTQRQYVVGKPGAMRTAQLVSATAIGQLVLGSSSVIRDVDLAWRPPSEATSTVFAHRGLAGIDGTISTATGVSLATDERTTLMVGDLTFLYDTNGLLLGPTEQEPNLDIVVINDSGGAIFHGLEHGEVATRPGMSTVVERFFGTPHTVNIGAICAAHGIKHERLTSEQQLIHVLGDPTDGRRVLEVVSDRSQRPEVHAAVQAAVRATFV</sequence>
<evidence type="ECO:0000256" key="3">
    <source>
        <dbReference type="ARBA" id="ARBA00022842"/>
    </source>
</evidence>
<keyword evidence="3 6" id="KW-0460">Magnesium</keyword>
<comment type="subunit">
    <text evidence="6">Homodimer.</text>
</comment>
<dbReference type="GO" id="GO:0030145">
    <property type="term" value="F:manganese ion binding"/>
    <property type="evidence" value="ECO:0007669"/>
    <property type="project" value="UniProtKB-UniRule"/>
</dbReference>
<comment type="cofactor">
    <cofactor evidence="6">
        <name>thiamine diphosphate</name>
        <dbReference type="ChEBI" id="CHEBI:58937"/>
    </cofactor>
    <text evidence="6">Binds 1 thiamine pyrophosphate per subunit.</text>
</comment>
<dbReference type="GO" id="GO:0000287">
    <property type="term" value="F:magnesium ion binding"/>
    <property type="evidence" value="ECO:0007669"/>
    <property type="project" value="UniProtKB-UniRule"/>
</dbReference>
<dbReference type="UniPathway" id="UPA01057">
    <property type="reaction ID" value="UER00164"/>
</dbReference>
<comment type="function">
    <text evidence="6">Catalyzes the thiamine diphosphate-dependent decarboxylation of 2-oxoglutarate and the subsequent addition of the resulting succinic semialdehyde-thiamine pyrophosphate anion to isochorismate to yield 2-succinyl-5-enolpyruvyl-6-hydroxy-3-cyclohexene-1-carboxylate (SEPHCHC).</text>
</comment>
<evidence type="ECO:0000256" key="1">
    <source>
        <dbReference type="ARBA" id="ARBA00022679"/>
    </source>
</evidence>
<dbReference type="InterPro" id="IPR012001">
    <property type="entry name" value="Thiamin_PyroP_enz_TPP-bd_dom"/>
</dbReference>
<dbReference type="Proteomes" id="UP000078292">
    <property type="component" value="Unassembled WGS sequence"/>
</dbReference>
<comment type="pathway">
    <text evidence="6">Quinol/quinone metabolism; 1,4-dihydroxy-2-naphthoate biosynthesis; 1,4-dihydroxy-2-naphthoate from chorismate: step 2/7.</text>
</comment>
<comment type="similarity">
    <text evidence="6">Belongs to the TPP enzyme family. MenD subfamily.</text>
</comment>